<protein>
    <submittedName>
        <fullName evidence="1">Uncharacterized protein</fullName>
    </submittedName>
</protein>
<evidence type="ECO:0000313" key="1">
    <source>
        <dbReference type="EMBL" id="SFV65403.1"/>
    </source>
</evidence>
<sequence>MPTKESVEYEWETLIQRLRNREATTQELQETLALLLKYHAKVPKKLDEKYAELFLLLCNHPNTNKKLIIDFDKALERKNPDSVKAINKALMQGLNARG</sequence>
<name>A0A1W1CI70_9ZZZZ</name>
<reference evidence="1" key="1">
    <citation type="submission" date="2016-10" db="EMBL/GenBank/DDBJ databases">
        <authorList>
            <person name="de Groot N.N."/>
        </authorList>
    </citation>
    <scope>NUCLEOTIDE SEQUENCE</scope>
</reference>
<gene>
    <name evidence="1" type="ORF">MNB_SM-5-775</name>
</gene>
<accession>A0A1W1CI70</accession>
<dbReference type="AlphaFoldDB" id="A0A1W1CI70"/>
<proteinExistence type="predicted"/>
<organism evidence="1">
    <name type="scientific">hydrothermal vent metagenome</name>
    <dbReference type="NCBI Taxonomy" id="652676"/>
    <lineage>
        <taxon>unclassified sequences</taxon>
        <taxon>metagenomes</taxon>
        <taxon>ecological metagenomes</taxon>
    </lineage>
</organism>
<dbReference type="EMBL" id="FPHH01000086">
    <property type="protein sequence ID" value="SFV65403.1"/>
    <property type="molecule type" value="Genomic_DNA"/>
</dbReference>